<accession>N4TIH6</accession>
<organism evidence="1 2">
    <name type="scientific">Fusarium oxysporum f. sp. cubense (strain race 1)</name>
    <name type="common">Panama disease fungus</name>
    <dbReference type="NCBI Taxonomy" id="1229664"/>
    <lineage>
        <taxon>Eukaryota</taxon>
        <taxon>Fungi</taxon>
        <taxon>Dikarya</taxon>
        <taxon>Ascomycota</taxon>
        <taxon>Pezizomycotina</taxon>
        <taxon>Sordariomycetes</taxon>
        <taxon>Hypocreomycetidae</taxon>
        <taxon>Hypocreales</taxon>
        <taxon>Nectriaceae</taxon>
        <taxon>Fusarium</taxon>
        <taxon>Fusarium oxysporum species complex</taxon>
    </lineage>
</organism>
<dbReference type="PANTHER" id="PTHR39609">
    <property type="entry name" value="RFEG-RELATED"/>
    <property type="match status" value="1"/>
</dbReference>
<reference evidence="2" key="1">
    <citation type="submission" date="2012-09" db="EMBL/GenBank/DDBJ databases">
        <title>Genome sequencing and comparative transcriptomics of race 1 and race 4 of banana pathogen: Fusarium oxysporum f. sp. cubense.</title>
        <authorList>
            <person name="Fang X."/>
            <person name="Huang J."/>
        </authorList>
    </citation>
    <scope>NUCLEOTIDE SEQUENCE [LARGE SCALE GENOMIC DNA]</scope>
    <source>
        <strain evidence="2">race 1</strain>
    </source>
</reference>
<dbReference type="OrthoDB" id="3827557at2759"/>
<dbReference type="AlphaFoldDB" id="N4TIH6"/>
<protein>
    <submittedName>
        <fullName evidence="1">Uncharacterized protein</fullName>
    </submittedName>
</protein>
<proteinExistence type="predicted"/>
<dbReference type="EMBL" id="KB731259">
    <property type="protein sequence ID" value="ENH62414.1"/>
    <property type="molecule type" value="Genomic_DNA"/>
</dbReference>
<dbReference type="PANTHER" id="PTHR39609:SF2">
    <property type="entry name" value="TRANSCRIPTION FACTOR RFEG"/>
    <property type="match status" value="1"/>
</dbReference>
<gene>
    <name evidence="1" type="ORF">FOC1_g10012647</name>
</gene>
<reference evidence="2" key="2">
    <citation type="journal article" date="2014" name="PLoS ONE">
        <title>Genome and Transcriptome Analysis of the Fungal Pathogen Fusarium oxysporum f. sp. cubense Causing Banana Vascular Wilt Disease.</title>
        <authorList>
            <person name="Guo L."/>
            <person name="Han L."/>
            <person name="Yang L."/>
            <person name="Zeng H."/>
            <person name="Fan D."/>
            <person name="Zhu Y."/>
            <person name="Feng Y."/>
            <person name="Wang G."/>
            <person name="Peng C."/>
            <person name="Jiang X."/>
            <person name="Zhou D."/>
            <person name="Ni P."/>
            <person name="Liang C."/>
            <person name="Liu L."/>
            <person name="Wang J."/>
            <person name="Mao C."/>
            <person name="Fang X."/>
            <person name="Peng M."/>
            <person name="Huang J."/>
        </authorList>
    </citation>
    <scope>NUCLEOTIDE SEQUENCE [LARGE SCALE GENOMIC DNA]</scope>
    <source>
        <strain evidence="2">race 1</strain>
    </source>
</reference>
<name>N4TIH6_FUSC1</name>
<evidence type="ECO:0000313" key="1">
    <source>
        <dbReference type="EMBL" id="ENH62414.1"/>
    </source>
</evidence>
<dbReference type="STRING" id="1229664.N4TIH6"/>
<dbReference type="HOGENOM" id="CLU_2184013_0_0_1"/>
<sequence length="109" mass="12517">MSSSMNKYWIPHQDIHRKVITQELQYYLGPQATVRPYTLEGEDGFLITTPGSCLTDVGRCWFVKDFEARETICVGMLECGEAMGCWLQIAMKQKLSGAQYRYVEDEIPN</sequence>
<dbReference type="Proteomes" id="UP000016928">
    <property type="component" value="Unassembled WGS sequence"/>
</dbReference>
<evidence type="ECO:0000313" key="2">
    <source>
        <dbReference type="Proteomes" id="UP000016928"/>
    </source>
</evidence>
<dbReference type="VEuPathDB" id="FungiDB:FOC1_g10012647"/>